<feature type="domain" description="ABC transmembrane type-2" evidence="9">
    <location>
        <begin position="139"/>
        <end position="373"/>
    </location>
</feature>
<dbReference type="PANTHER" id="PTHR30294">
    <property type="entry name" value="MEMBRANE COMPONENT OF ABC TRANSPORTER YHHJ-RELATED"/>
    <property type="match status" value="1"/>
</dbReference>
<keyword evidence="4" id="KW-1003">Cell membrane</keyword>
<evidence type="ECO:0000256" key="7">
    <source>
        <dbReference type="ARBA" id="ARBA00023136"/>
    </source>
</evidence>
<feature type="transmembrane region" description="Helical" evidence="8">
    <location>
        <begin position="352"/>
        <end position="370"/>
    </location>
</feature>
<feature type="transmembrane region" description="Helical" evidence="8">
    <location>
        <begin position="260"/>
        <end position="286"/>
    </location>
</feature>
<proteinExistence type="inferred from homology"/>
<dbReference type="Proteomes" id="UP000242317">
    <property type="component" value="Unassembled WGS sequence"/>
</dbReference>
<organism evidence="10 11">
    <name type="scientific">Acinetobacter marinus</name>
    <dbReference type="NCBI Taxonomy" id="281375"/>
    <lineage>
        <taxon>Bacteria</taxon>
        <taxon>Pseudomonadati</taxon>
        <taxon>Pseudomonadota</taxon>
        <taxon>Gammaproteobacteria</taxon>
        <taxon>Moraxellales</taxon>
        <taxon>Moraxellaceae</taxon>
        <taxon>Acinetobacter</taxon>
    </lineage>
</organism>
<dbReference type="Pfam" id="PF12698">
    <property type="entry name" value="ABC2_membrane_3"/>
    <property type="match status" value="1"/>
</dbReference>
<keyword evidence="5 8" id="KW-0812">Transmembrane</keyword>
<evidence type="ECO:0000313" key="11">
    <source>
        <dbReference type="Proteomes" id="UP000242317"/>
    </source>
</evidence>
<dbReference type="RefSeq" id="WP_092618711.1">
    <property type="nucleotide sequence ID" value="NZ_FMYK01000003.1"/>
</dbReference>
<evidence type="ECO:0000256" key="4">
    <source>
        <dbReference type="ARBA" id="ARBA00022475"/>
    </source>
</evidence>
<dbReference type="PANTHER" id="PTHR30294:SF44">
    <property type="entry name" value="MULTIDRUG ABC TRANSPORTER PERMEASE YBHR-RELATED"/>
    <property type="match status" value="1"/>
</dbReference>
<dbReference type="InterPro" id="IPR051449">
    <property type="entry name" value="ABC-2_transporter_component"/>
</dbReference>
<protein>
    <submittedName>
        <fullName evidence="10">ABC-2 type transport system permease protein</fullName>
    </submittedName>
</protein>
<evidence type="ECO:0000256" key="1">
    <source>
        <dbReference type="ARBA" id="ARBA00004651"/>
    </source>
</evidence>
<gene>
    <name evidence="10" type="ORF">SAMN05421749_103223</name>
</gene>
<keyword evidence="7 8" id="KW-0472">Membrane</keyword>
<dbReference type="EMBL" id="FMYK01000003">
    <property type="protein sequence ID" value="SDC13091.1"/>
    <property type="molecule type" value="Genomic_DNA"/>
</dbReference>
<dbReference type="InterPro" id="IPR047817">
    <property type="entry name" value="ABC2_TM_bact-type"/>
</dbReference>
<dbReference type="InterPro" id="IPR013525">
    <property type="entry name" value="ABC2_TM"/>
</dbReference>
<evidence type="ECO:0000256" key="2">
    <source>
        <dbReference type="ARBA" id="ARBA00007783"/>
    </source>
</evidence>
<reference evidence="11" key="1">
    <citation type="submission" date="2016-09" db="EMBL/GenBank/DDBJ databases">
        <authorList>
            <person name="Varghese N."/>
            <person name="Submissions S."/>
        </authorList>
    </citation>
    <scope>NUCLEOTIDE SEQUENCE [LARGE SCALE GENOMIC DNA]</scope>
    <source>
        <strain evidence="11">ANC 3699</strain>
    </source>
</reference>
<keyword evidence="3" id="KW-0813">Transport</keyword>
<dbReference type="Gene3D" id="3.40.1710.10">
    <property type="entry name" value="abc type-2 transporter like domain"/>
    <property type="match status" value="1"/>
</dbReference>
<dbReference type="OrthoDB" id="9808686at2"/>
<comment type="similarity">
    <text evidence="2">Belongs to the ABC-2 integral membrane protein family.</text>
</comment>
<evidence type="ECO:0000256" key="6">
    <source>
        <dbReference type="ARBA" id="ARBA00022989"/>
    </source>
</evidence>
<dbReference type="AlphaFoldDB" id="A0A1G6J2X5"/>
<name>A0A1G6J2X5_9GAMM</name>
<keyword evidence="11" id="KW-1185">Reference proteome</keyword>
<dbReference type="GO" id="GO:0140359">
    <property type="term" value="F:ABC-type transporter activity"/>
    <property type="evidence" value="ECO:0007669"/>
    <property type="project" value="InterPro"/>
</dbReference>
<feature type="transmembrane region" description="Helical" evidence="8">
    <location>
        <begin position="293"/>
        <end position="312"/>
    </location>
</feature>
<dbReference type="GO" id="GO:0005886">
    <property type="term" value="C:plasma membrane"/>
    <property type="evidence" value="ECO:0007669"/>
    <property type="project" value="UniProtKB-SubCell"/>
</dbReference>
<keyword evidence="6 8" id="KW-1133">Transmembrane helix</keyword>
<evidence type="ECO:0000313" key="10">
    <source>
        <dbReference type="EMBL" id="SDC13091.1"/>
    </source>
</evidence>
<dbReference type="PROSITE" id="PS51012">
    <property type="entry name" value="ABC_TM2"/>
    <property type="match status" value="1"/>
</dbReference>
<evidence type="ECO:0000256" key="3">
    <source>
        <dbReference type="ARBA" id="ARBA00022448"/>
    </source>
</evidence>
<evidence type="ECO:0000256" key="8">
    <source>
        <dbReference type="SAM" id="Phobius"/>
    </source>
</evidence>
<feature type="transmembrane region" description="Helical" evidence="8">
    <location>
        <begin position="234"/>
        <end position="254"/>
    </location>
</feature>
<sequence length="375" mass="41997">MNHFITAITHWFRYLWVLTRKEFLAILVDPANRVTLIAPVFIQAVLFGYAASYDVNHVDYAVLDQSHSQASQQILSHMDGSGIFRRTADLQNNQQIQQVINDREALAVITIPADFEDKLNNNESSALQVIVDGRNSSTASMAGSYISSVVSQVNQERLGTTSAISVQTRTWYNPNQESRWGMMPSLIATLSMMQTLMLAAMSVAREREQGTFDQLLVTPYTPTQIMIGKAIPPILIGVIQSTLILMIILFWFQIPMNGSLALLYFGLFAFNIAVVGVGLSISAIALNMQQAMLYTFFLIMPLTLLSGLLTPVQNMPEVLNWLTYANPLRFGIDLVQRVYLEDAGFAQVKWDFVPMLVLAIITLPLAAWLFRHRLS</sequence>
<accession>A0A1G6J2X5</accession>
<comment type="subcellular location">
    <subcellularLocation>
        <location evidence="1">Cell membrane</location>
        <topology evidence="1">Multi-pass membrane protein</topology>
    </subcellularLocation>
</comment>
<evidence type="ECO:0000259" key="9">
    <source>
        <dbReference type="PROSITE" id="PS51012"/>
    </source>
</evidence>
<evidence type="ECO:0000256" key="5">
    <source>
        <dbReference type="ARBA" id="ARBA00022692"/>
    </source>
</evidence>